<organism evidence="1 2">
    <name type="scientific">Bacillus cereus</name>
    <dbReference type="NCBI Taxonomy" id="1396"/>
    <lineage>
        <taxon>Bacteria</taxon>
        <taxon>Bacillati</taxon>
        <taxon>Bacillota</taxon>
        <taxon>Bacilli</taxon>
        <taxon>Bacillales</taxon>
        <taxon>Bacillaceae</taxon>
        <taxon>Bacillus</taxon>
        <taxon>Bacillus cereus group</taxon>
    </lineage>
</organism>
<comment type="caution">
    <text evidence="1">The sequence shown here is derived from an EMBL/GenBank/DDBJ whole genome shotgun (WGS) entry which is preliminary data.</text>
</comment>
<evidence type="ECO:0008006" key="3">
    <source>
        <dbReference type="Google" id="ProtNLM"/>
    </source>
</evidence>
<sequence length="126" mass="15142">MMEGAKLYECLFEDYEPYELEEHDDVSCYEESLAYHDGWYIVTDISFRYRGKKYTFQRKDHSSDNVCDTEYLIHTFREVNATNVLEQEIDRIIGNIESETCYNSFEDIVRELEGLKQKFNYLIEVN</sequence>
<evidence type="ECO:0000313" key="1">
    <source>
        <dbReference type="EMBL" id="MBK1611702.1"/>
    </source>
</evidence>
<accession>A0ABD4LLG6</accession>
<protein>
    <recommendedName>
        <fullName evidence="3">IDEAL domain-containing protein</fullName>
    </recommendedName>
</protein>
<reference evidence="1 2" key="1">
    <citation type="submission" date="2020-12" db="EMBL/GenBank/DDBJ databases">
        <title>Genome assembly for a thermostable protease producing Bacillus cereus MAKP1 strain isolated from chicken gut.</title>
        <authorList>
            <person name="Malaviya A."/>
        </authorList>
    </citation>
    <scope>NUCLEOTIDE SEQUENCE [LARGE SCALE GENOMIC DNA]</scope>
    <source>
        <strain evidence="1 2">MAKP1</strain>
    </source>
</reference>
<dbReference type="AlphaFoldDB" id="A0ABD4LLG6"/>
<gene>
    <name evidence="1" type="ORF">JCR31_28075</name>
</gene>
<dbReference type="RefSeq" id="WP_200152542.1">
    <property type="nucleotide sequence ID" value="NZ_JAEFBZ010000007.1"/>
</dbReference>
<proteinExistence type="predicted"/>
<dbReference type="Proteomes" id="UP000613452">
    <property type="component" value="Unassembled WGS sequence"/>
</dbReference>
<name>A0ABD4LLG6_BACCE</name>
<dbReference type="EMBL" id="JAEFBZ010000007">
    <property type="protein sequence ID" value="MBK1611702.1"/>
    <property type="molecule type" value="Genomic_DNA"/>
</dbReference>
<evidence type="ECO:0000313" key="2">
    <source>
        <dbReference type="Proteomes" id="UP000613452"/>
    </source>
</evidence>